<accession>A0A2V0PA27</accession>
<protein>
    <recommendedName>
        <fullName evidence="4">Glycoside hydrolase</fullName>
    </recommendedName>
</protein>
<dbReference type="EMBL" id="BDRX01000085">
    <property type="protein sequence ID" value="GBF96701.1"/>
    <property type="molecule type" value="Genomic_DNA"/>
</dbReference>
<dbReference type="InterPro" id="IPR017853">
    <property type="entry name" value="GH"/>
</dbReference>
<dbReference type="InParanoid" id="A0A2V0PA27"/>
<proteinExistence type="predicted"/>
<gene>
    <name evidence="2" type="ORF">Rsub_09443</name>
</gene>
<sequence>MRLSDWGGGGRGSGAGGRRCARPLAPLLLLLAAGAFAVAAAASVPLSSSVLLFYDCEYEPHYGQPISQCDLLLQRAKEAGSNSVQLVPTHYWVDGASSKLSPGGCYPENWRMAQKVDYYCSHYEWDKPCEAFTKDSVARFAAGFKACLQKAHDSFEEVLITPHLDDGTKTMHWRNFLRFDPLKPDAKGFSYWDVMLAPIVDGIKAVYKEPGRRVTLAAQGEMGATVFFHPAAHKALADRIRSAYKGPSKLDLALFFNGGMIAGVVNRGADPVRKPDALSARAAGAGGAGGGDALASVWGPLKPLGEWPDGGAVAAGAGALRGLLDSMDVLGTSCYPRTSVPPQPSEFETCLQKVDEELSAVGFDLKTWVSKPGKRIELNEVGLGGGIDPCKGVPASSPAEAGSFGWAGTGYPWTPETDPWSRPDLKQYRRDWHAALLKLLAARGGRYPISGAYLWSILSHDPQGIHPATSTDKGSFKDDAIAAAIKAHNAGGGAAGRRAGGRGARRRLGIHPATSTDKGSFKDDVIAAAIKAHNAGGGAAGRR</sequence>
<evidence type="ECO:0000313" key="2">
    <source>
        <dbReference type="EMBL" id="GBF96701.1"/>
    </source>
</evidence>
<evidence type="ECO:0008006" key="4">
    <source>
        <dbReference type="Google" id="ProtNLM"/>
    </source>
</evidence>
<keyword evidence="3" id="KW-1185">Reference proteome</keyword>
<dbReference type="Proteomes" id="UP000247498">
    <property type="component" value="Unassembled WGS sequence"/>
</dbReference>
<feature type="compositionally biased region" description="Basic residues" evidence="1">
    <location>
        <begin position="499"/>
        <end position="509"/>
    </location>
</feature>
<reference evidence="2 3" key="1">
    <citation type="journal article" date="2018" name="Sci. Rep.">
        <title>Raphidocelis subcapitata (=Pseudokirchneriella subcapitata) provides an insight into genome evolution and environmental adaptations in the Sphaeropleales.</title>
        <authorList>
            <person name="Suzuki S."/>
            <person name="Yamaguchi H."/>
            <person name="Nakajima N."/>
            <person name="Kawachi M."/>
        </authorList>
    </citation>
    <scope>NUCLEOTIDE SEQUENCE [LARGE SCALE GENOMIC DNA]</scope>
    <source>
        <strain evidence="2 3">NIES-35</strain>
    </source>
</reference>
<dbReference type="AlphaFoldDB" id="A0A2V0PA27"/>
<evidence type="ECO:0000313" key="3">
    <source>
        <dbReference type="Proteomes" id="UP000247498"/>
    </source>
</evidence>
<organism evidence="2 3">
    <name type="scientific">Raphidocelis subcapitata</name>
    <dbReference type="NCBI Taxonomy" id="307507"/>
    <lineage>
        <taxon>Eukaryota</taxon>
        <taxon>Viridiplantae</taxon>
        <taxon>Chlorophyta</taxon>
        <taxon>core chlorophytes</taxon>
        <taxon>Chlorophyceae</taxon>
        <taxon>CS clade</taxon>
        <taxon>Sphaeropleales</taxon>
        <taxon>Selenastraceae</taxon>
        <taxon>Raphidocelis</taxon>
    </lineage>
</organism>
<evidence type="ECO:0000256" key="1">
    <source>
        <dbReference type="SAM" id="MobiDB-lite"/>
    </source>
</evidence>
<dbReference type="STRING" id="307507.A0A2V0PA27"/>
<feature type="region of interest" description="Disordered" evidence="1">
    <location>
        <begin position="491"/>
        <end position="516"/>
    </location>
</feature>
<dbReference type="SUPFAM" id="SSF51445">
    <property type="entry name" value="(Trans)glycosidases"/>
    <property type="match status" value="1"/>
</dbReference>
<comment type="caution">
    <text evidence="2">The sequence shown here is derived from an EMBL/GenBank/DDBJ whole genome shotgun (WGS) entry which is preliminary data.</text>
</comment>
<name>A0A2V0PA27_9CHLO</name>
<dbReference type="OrthoDB" id="528242at2759"/>